<evidence type="ECO:0000256" key="1">
    <source>
        <dbReference type="ARBA" id="ARBA00005199"/>
    </source>
</evidence>
<dbReference type="RefSeq" id="WP_038529040.1">
    <property type="nucleotide sequence ID" value="NZ_CP007793.1"/>
</dbReference>
<evidence type="ECO:0000256" key="4">
    <source>
        <dbReference type="ARBA" id="ARBA00012538"/>
    </source>
</evidence>
<dbReference type="Proteomes" id="UP000027186">
    <property type="component" value="Chromosome"/>
</dbReference>
<protein>
    <recommendedName>
        <fullName evidence="5 9">Trehalose-6-phosphate synthase</fullName>
        <ecNumber evidence="4 9">2.4.1.15</ecNumber>
    </recommendedName>
    <alternativeName>
        <fullName evidence="9">Osmoregulatory trehalose synthesis protein A</fullName>
    </alternativeName>
    <alternativeName>
        <fullName evidence="9">UDP-glucose-glucosephosphate glucosyltransferase</fullName>
    </alternativeName>
</protein>
<reference evidence="10 11" key="1">
    <citation type="journal article" date="2014" name="Genome Announc.">
        <title>Complete Genome Sequence of the Model Rhizosphere Strain Azospirillum brasilense Az39, Successfully Applied in Agriculture.</title>
        <authorList>
            <person name="Rivera D."/>
            <person name="Revale S."/>
            <person name="Molina R."/>
            <person name="Gualpa J."/>
            <person name="Puente M."/>
            <person name="Maroniche G."/>
            <person name="Paris G."/>
            <person name="Baker D."/>
            <person name="Clavijo B."/>
            <person name="McLay K."/>
            <person name="Spaepen S."/>
            <person name="Perticari A."/>
            <person name="Vazquez M."/>
            <person name="Wisniewski-Dye F."/>
            <person name="Watkins C."/>
            <person name="Martinez-Abarca F."/>
            <person name="Vanderleyden J."/>
            <person name="Cassan F."/>
        </authorList>
    </citation>
    <scope>NUCLEOTIDE SEQUENCE [LARGE SCALE GENOMIC DNA]</scope>
    <source>
        <strain evidence="10 11">Az39</strain>
    </source>
</reference>
<dbReference type="InterPro" id="IPR012766">
    <property type="entry name" value="Trehalose_OtsA"/>
</dbReference>
<comment type="pathway">
    <text evidence="1 9">Glycan biosynthesis; trehalose biosynthesis.</text>
</comment>
<dbReference type="Gene3D" id="3.40.50.2000">
    <property type="entry name" value="Glycogen Phosphorylase B"/>
    <property type="match status" value="2"/>
</dbReference>
<evidence type="ECO:0000256" key="6">
    <source>
        <dbReference type="ARBA" id="ARBA00022676"/>
    </source>
</evidence>
<dbReference type="NCBIfam" id="TIGR02400">
    <property type="entry name" value="trehalose_OtsA"/>
    <property type="match status" value="1"/>
</dbReference>
<comment type="subunit">
    <text evidence="3 9">Homotetramer.</text>
</comment>
<comment type="similarity">
    <text evidence="2 9">Belongs to the glycosyltransferase 20 family.</text>
</comment>
<dbReference type="Pfam" id="PF00982">
    <property type="entry name" value="Glyco_transf_20"/>
    <property type="match status" value="1"/>
</dbReference>
<dbReference type="KEGG" id="abq:ABAZ39_10165"/>
<evidence type="ECO:0000256" key="2">
    <source>
        <dbReference type="ARBA" id="ARBA00008799"/>
    </source>
</evidence>
<dbReference type="SUPFAM" id="SSF53756">
    <property type="entry name" value="UDP-Glycosyltransferase/glycogen phosphorylase"/>
    <property type="match status" value="1"/>
</dbReference>
<evidence type="ECO:0000313" key="11">
    <source>
        <dbReference type="Proteomes" id="UP000027186"/>
    </source>
</evidence>
<dbReference type="GO" id="GO:0005992">
    <property type="term" value="P:trehalose biosynthetic process"/>
    <property type="evidence" value="ECO:0007669"/>
    <property type="project" value="UniProtKB-UniRule"/>
</dbReference>
<keyword evidence="7 9" id="KW-0808">Transferase</keyword>
<dbReference type="GO" id="GO:0003825">
    <property type="term" value="F:alpha,alpha-trehalose-phosphate synthase (UDP-forming) activity"/>
    <property type="evidence" value="ECO:0007669"/>
    <property type="project" value="UniProtKB-UniRule"/>
</dbReference>
<dbReference type="EC" id="2.4.1.15" evidence="4 9"/>
<dbReference type="AlphaFoldDB" id="A0A060DHV4"/>
<dbReference type="UniPathway" id="UPA00299"/>
<proteinExistence type="inferred from homology"/>
<name>A0A060DHV4_9PROT</name>
<evidence type="ECO:0000256" key="9">
    <source>
        <dbReference type="RuleBase" id="RU362045"/>
    </source>
</evidence>
<dbReference type="PANTHER" id="PTHR10788:SF106">
    <property type="entry name" value="BCDNA.GH08860"/>
    <property type="match status" value="1"/>
</dbReference>
<keyword evidence="6 9" id="KW-0328">Glycosyltransferase</keyword>
<evidence type="ECO:0000256" key="8">
    <source>
        <dbReference type="ARBA" id="ARBA00048039"/>
    </source>
</evidence>
<dbReference type="EMBL" id="CP007793">
    <property type="protein sequence ID" value="AIB12355.1"/>
    <property type="molecule type" value="Genomic_DNA"/>
</dbReference>
<comment type="catalytic activity">
    <reaction evidence="8 9">
        <text>D-glucose 6-phosphate + UDP-alpha-D-glucose = alpha,alpha-trehalose 6-phosphate + UDP + H(+)</text>
        <dbReference type="Rhea" id="RHEA:18889"/>
        <dbReference type="ChEBI" id="CHEBI:15378"/>
        <dbReference type="ChEBI" id="CHEBI:58223"/>
        <dbReference type="ChEBI" id="CHEBI:58429"/>
        <dbReference type="ChEBI" id="CHEBI:58885"/>
        <dbReference type="ChEBI" id="CHEBI:61548"/>
        <dbReference type="EC" id="2.4.1.15"/>
    </reaction>
</comment>
<comment type="function">
    <text evidence="9">Probably involved in the osmoprotection via the biosynthesis of trehalose. Catalyzes the transfer of glucose from UDP-alpha-D-glucose (UDP-Glc) to D-glucose 6-phosphate (Glc-6-P) to form trehalose-6-phosphate. Acts with retention of the anomeric configuration of the UDP-sugar donor.</text>
</comment>
<accession>A0A060DHV4</accession>
<gene>
    <name evidence="10" type="ORF">ABAZ39_10165</name>
</gene>
<sequence length="465" mass="52806">MSRLVVVSNRVAPIDEGKQAAGGLAVAVLAALKKTGGIWFGWSGTVVEEESQSEPRRTDVGRLTYATLDLSRRDFEEYYNGFANQTLWPLFHYRVGLIEVSRRTREGYKRVNGYFAEKLVPLLRPDDMVWVHDYHLIPFGEELRQRGCTQRMGFFLHTPFPAPEILVALPNHRELIRELCAYDLVGFHTQVDLRSFADYIRQELNGEVEDRGPEGGMLIHAFGRTLLARAFPISIDTENLVSIAETAVRSRHTERLKESLVGRRLIIGVDRLDYSKGLPQRFQAFEQLLAAYPEHCNRVSFLQVAPPSREDVPEYIAIKRELSELSGRINGRFAEFDWVPIRYLNKSFGRRVLAGFYRTAHVGLVTPLRDGMNLVAKEYVACQDADDPGVLVLSTFAGAARELDSALIVNPFDIEAVADALQRALTMSLPERKERHAAMMRILRSHDIGWWRESYVDALTRAPYG</sequence>
<evidence type="ECO:0000256" key="7">
    <source>
        <dbReference type="ARBA" id="ARBA00022679"/>
    </source>
</evidence>
<organism evidence="10 11">
    <name type="scientific">Azospirillum argentinense</name>
    <dbReference type="NCBI Taxonomy" id="2970906"/>
    <lineage>
        <taxon>Bacteria</taxon>
        <taxon>Pseudomonadati</taxon>
        <taxon>Pseudomonadota</taxon>
        <taxon>Alphaproteobacteria</taxon>
        <taxon>Rhodospirillales</taxon>
        <taxon>Azospirillaceae</taxon>
        <taxon>Azospirillum</taxon>
    </lineage>
</organism>
<dbReference type="InterPro" id="IPR001830">
    <property type="entry name" value="Glyco_trans_20"/>
</dbReference>
<evidence type="ECO:0000256" key="5">
    <source>
        <dbReference type="ARBA" id="ARBA00018539"/>
    </source>
</evidence>
<dbReference type="FunFam" id="3.40.50.2000:FF:000024">
    <property type="entry name" value="Trehalose-6-phosphate synthase"/>
    <property type="match status" value="1"/>
</dbReference>
<evidence type="ECO:0000313" key="10">
    <source>
        <dbReference type="EMBL" id="AIB12355.1"/>
    </source>
</evidence>
<dbReference type="CDD" id="cd03788">
    <property type="entry name" value="GT20_TPS"/>
    <property type="match status" value="1"/>
</dbReference>
<dbReference type="PANTHER" id="PTHR10788">
    <property type="entry name" value="TREHALOSE-6-PHOSPHATE SYNTHASE"/>
    <property type="match status" value="1"/>
</dbReference>
<evidence type="ECO:0000256" key="3">
    <source>
        <dbReference type="ARBA" id="ARBA00011881"/>
    </source>
</evidence>